<evidence type="ECO:0000313" key="2">
    <source>
        <dbReference type="WBParaSite" id="nRc.2.0.1.t01750-RA"/>
    </source>
</evidence>
<accession>A0A915HJI5</accession>
<protein>
    <submittedName>
        <fullName evidence="2">Uncharacterized protein</fullName>
    </submittedName>
</protein>
<sequence length="68" mass="7870">MEEFLKKGTKNLWIVPNKDELFNNLGSQVTIVYPYTERIGIPNVLFRIWSKIDRVEIDASPVAGFKET</sequence>
<evidence type="ECO:0000313" key="1">
    <source>
        <dbReference type="Proteomes" id="UP000887565"/>
    </source>
</evidence>
<dbReference type="AlphaFoldDB" id="A0A915HJI5"/>
<reference evidence="2" key="1">
    <citation type="submission" date="2022-11" db="UniProtKB">
        <authorList>
            <consortium name="WormBaseParasite"/>
        </authorList>
    </citation>
    <scope>IDENTIFICATION</scope>
</reference>
<dbReference type="Proteomes" id="UP000887565">
    <property type="component" value="Unplaced"/>
</dbReference>
<dbReference type="WBParaSite" id="nRc.2.0.1.t01750-RA">
    <property type="protein sequence ID" value="nRc.2.0.1.t01750-RA"/>
    <property type="gene ID" value="nRc.2.0.1.g01750"/>
</dbReference>
<name>A0A915HJI5_ROMCU</name>
<proteinExistence type="predicted"/>
<organism evidence="1 2">
    <name type="scientific">Romanomermis culicivorax</name>
    <name type="common">Nematode worm</name>
    <dbReference type="NCBI Taxonomy" id="13658"/>
    <lineage>
        <taxon>Eukaryota</taxon>
        <taxon>Metazoa</taxon>
        <taxon>Ecdysozoa</taxon>
        <taxon>Nematoda</taxon>
        <taxon>Enoplea</taxon>
        <taxon>Dorylaimia</taxon>
        <taxon>Mermithida</taxon>
        <taxon>Mermithoidea</taxon>
        <taxon>Mermithidae</taxon>
        <taxon>Romanomermis</taxon>
    </lineage>
</organism>
<keyword evidence="1" id="KW-1185">Reference proteome</keyword>